<comment type="caution">
    <text evidence="2">The sequence shown here is derived from an EMBL/GenBank/DDBJ whole genome shotgun (WGS) entry which is preliminary data.</text>
</comment>
<evidence type="ECO:0000256" key="1">
    <source>
        <dbReference type="SAM" id="SignalP"/>
    </source>
</evidence>
<name>A0A5C5ZK72_9BACT</name>
<proteinExistence type="predicted"/>
<dbReference type="Proteomes" id="UP000315440">
    <property type="component" value="Unassembled WGS sequence"/>
</dbReference>
<feature type="chain" id="PRO_5022902952" description="PEP-CTERM protein-sorting domain-containing protein" evidence="1">
    <location>
        <begin position="22"/>
        <end position="184"/>
    </location>
</feature>
<gene>
    <name evidence="2" type="ORF">Mal64_31380</name>
</gene>
<dbReference type="EMBL" id="SJPQ01000003">
    <property type="protein sequence ID" value="TWT87596.1"/>
    <property type="molecule type" value="Genomic_DNA"/>
</dbReference>
<evidence type="ECO:0008006" key="4">
    <source>
        <dbReference type="Google" id="ProtNLM"/>
    </source>
</evidence>
<keyword evidence="3" id="KW-1185">Reference proteome</keyword>
<dbReference type="RefSeq" id="WP_146401866.1">
    <property type="nucleotide sequence ID" value="NZ_SJPQ01000003.1"/>
</dbReference>
<sequence length="184" mass="19496" precursor="true">MIRSTFLSFLILGVIAPSAYAAPDFDVTFLGTNGSGNFEFRADVISGSSGGSTEVEMAFNLDSLFVFPVDIIIDVEVNTAVFDFENPGYNPFTGTVTTGLWVGPSGNVFFSAYGSQILASDEVVELLTVETEAIPGLFVAYDGLVAQQGVNHYFDGVAIVPEPATAVLAMGVASCLACVRRRRV</sequence>
<accession>A0A5C5ZK72</accession>
<organism evidence="2 3">
    <name type="scientific">Pseudobythopirellula maris</name>
    <dbReference type="NCBI Taxonomy" id="2527991"/>
    <lineage>
        <taxon>Bacteria</taxon>
        <taxon>Pseudomonadati</taxon>
        <taxon>Planctomycetota</taxon>
        <taxon>Planctomycetia</taxon>
        <taxon>Pirellulales</taxon>
        <taxon>Lacipirellulaceae</taxon>
        <taxon>Pseudobythopirellula</taxon>
    </lineage>
</organism>
<protein>
    <recommendedName>
        <fullName evidence="4">PEP-CTERM protein-sorting domain-containing protein</fullName>
    </recommendedName>
</protein>
<feature type="signal peptide" evidence="1">
    <location>
        <begin position="1"/>
        <end position="21"/>
    </location>
</feature>
<keyword evidence="1" id="KW-0732">Signal</keyword>
<evidence type="ECO:0000313" key="3">
    <source>
        <dbReference type="Proteomes" id="UP000315440"/>
    </source>
</evidence>
<dbReference type="OrthoDB" id="287379at2"/>
<evidence type="ECO:0000313" key="2">
    <source>
        <dbReference type="EMBL" id="TWT87596.1"/>
    </source>
</evidence>
<dbReference type="AlphaFoldDB" id="A0A5C5ZK72"/>
<reference evidence="2 3" key="1">
    <citation type="submission" date="2019-02" db="EMBL/GenBank/DDBJ databases">
        <title>Deep-cultivation of Planctomycetes and their phenomic and genomic characterization uncovers novel biology.</title>
        <authorList>
            <person name="Wiegand S."/>
            <person name="Jogler M."/>
            <person name="Boedeker C."/>
            <person name="Pinto D."/>
            <person name="Vollmers J."/>
            <person name="Rivas-Marin E."/>
            <person name="Kohn T."/>
            <person name="Peeters S.H."/>
            <person name="Heuer A."/>
            <person name="Rast P."/>
            <person name="Oberbeckmann S."/>
            <person name="Bunk B."/>
            <person name="Jeske O."/>
            <person name="Meyerdierks A."/>
            <person name="Storesund J.E."/>
            <person name="Kallscheuer N."/>
            <person name="Luecker S."/>
            <person name="Lage O.M."/>
            <person name="Pohl T."/>
            <person name="Merkel B.J."/>
            <person name="Hornburger P."/>
            <person name="Mueller R.-W."/>
            <person name="Bruemmer F."/>
            <person name="Labrenz M."/>
            <person name="Spormann A.M."/>
            <person name="Op Den Camp H."/>
            <person name="Overmann J."/>
            <person name="Amann R."/>
            <person name="Jetten M.S.M."/>
            <person name="Mascher T."/>
            <person name="Medema M.H."/>
            <person name="Devos D.P."/>
            <person name="Kaster A.-K."/>
            <person name="Ovreas L."/>
            <person name="Rohde M."/>
            <person name="Galperin M.Y."/>
            <person name="Jogler C."/>
        </authorList>
    </citation>
    <scope>NUCLEOTIDE SEQUENCE [LARGE SCALE GENOMIC DNA]</scope>
    <source>
        <strain evidence="2 3">Mal64</strain>
    </source>
</reference>